<feature type="signal peptide" evidence="1">
    <location>
        <begin position="1"/>
        <end position="19"/>
    </location>
</feature>
<dbReference type="PROSITE" id="PS51257">
    <property type="entry name" value="PROKAR_LIPOPROTEIN"/>
    <property type="match status" value="1"/>
</dbReference>
<dbReference type="RefSeq" id="WP_255865991.1">
    <property type="nucleotide sequence ID" value="NZ_CP104263.1"/>
</dbReference>
<evidence type="ECO:0000313" key="3">
    <source>
        <dbReference type="Proteomes" id="UP001206924"/>
    </source>
</evidence>
<dbReference type="EMBL" id="JANFLP010000013">
    <property type="protein sequence ID" value="MCQ1950780.1"/>
    <property type="molecule type" value="Genomic_DNA"/>
</dbReference>
<accession>A0ABT1NSV0</accession>
<proteinExistence type="predicted"/>
<protein>
    <recommendedName>
        <fullName evidence="4">Lipoprotein</fullName>
    </recommendedName>
</protein>
<feature type="chain" id="PRO_5047332620" description="Lipoprotein" evidence="1">
    <location>
        <begin position="20"/>
        <end position="262"/>
    </location>
</feature>
<sequence length="262" mass="28017">MKKTAILIASLLLTTGCAASPQVVERERNSPPAETRASFEISEDATCNNLLSDDGGLMSEASIFLRDLDSMDDEIAAEAQRIADDLDAVAQNSSERLSELLVIMQEPFLDLVAANQNGESFDLDPARYKAAGFELTSICDGSGENAVGQDEASEPTTLRISSGATCQLLLGANEDGPLIEGVNFIADLVQRGQEVSSDEVETSRKISDELNAILETANDDLRPYIEEVVKPLDMLAAEGSTGIHVDMTTFKAASVELLTQCP</sequence>
<dbReference type="Proteomes" id="UP001206924">
    <property type="component" value="Unassembled WGS sequence"/>
</dbReference>
<keyword evidence="3" id="KW-1185">Reference proteome</keyword>
<evidence type="ECO:0000313" key="2">
    <source>
        <dbReference type="EMBL" id="MCQ1950780.1"/>
    </source>
</evidence>
<reference evidence="2 3" key="1">
    <citation type="submission" date="2022-07" db="EMBL/GenBank/DDBJ databases">
        <title>Novel species in genus Arthrobacter.</title>
        <authorList>
            <person name="Liu Y."/>
        </authorList>
    </citation>
    <scope>NUCLEOTIDE SEQUENCE [LARGE SCALE GENOMIC DNA]</scope>
    <source>
        <strain evidence="3">zg-Y859</strain>
    </source>
</reference>
<keyword evidence="1" id="KW-0732">Signal</keyword>
<organism evidence="2 3">
    <name type="scientific">Arthrobacter jinronghuae</name>
    <dbReference type="NCBI Taxonomy" id="2964609"/>
    <lineage>
        <taxon>Bacteria</taxon>
        <taxon>Bacillati</taxon>
        <taxon>Actinomycetota</taxon>
        <taxon>Actinomycetes</taxon>
        <taxon>Micrococcales</taxon>
        <taxon>Micrococcaceae</taxon>
        <taxon>Arthrobacter</taxon>
    </lineage>
</organism>
<name>A0ABT1NSV0_9MICC</name>
<comment type="caution">
    <text evidence="2">The sequence shown here is derived from an EMBL/GenBank/DDBJ whole genome shotgun (WGS) entry which is preliminary data.</text>
</comment>
<evidence type="ECO:0008006" key="4">
    <source>
        <dbReference type="Google" id="ProtNLM"/>
    </source>
</evidence>
<evidence type="ECO:0000256" key="1">
    <source>
        <dbReference type="SAM" id="SignalP"/>
    </source>
</evidence>
<gene>
    <name evidence="2" type="ORF">NNX28_12700</name>
</gene>